<evidence type="ECO:0000313" key="2">
    <source>
        <dbReference type="Proteomes" id="UP000640489"/>
    </source>
</evidence>
<evidence type="ECO:0000313" key="1">
    <source>
        <dbReference type="EMBL" id="MBF4763021.1"/>
    </source>
</evidence>
<organism evidence="1 2">
    <name type="scientific">Nocardioides islandensis</name>
    <dbReference type="NCBI Taxonomy" id="433663"/>
    <lineage>
        <taxon>Bacteria</taxon>
        <taxon>Bacillati</taxon>
        <taxon>Actinomycetota</taxon>
        <taxon>Actinomycetes</taxon>
        <taxon>Propionibacteriales</taxon>
        <taxon>Nocardioidaceae</taxon>
        <taxon>Nocardioides</taxon>
    </lineage>
</organism>
<comment type="caution">
    <text evidence="1">The sequence shown here is derived from an EMBL/GenBank/DDBJ whole genome shotgun (WGS) entry which is preliminary data.</text>
</comment>
<dbReference type="AlphaFoldDB" id="A0A930VCE6"/>
<accession>A0A930VCE6</accession>
<dbReference type="EMBL" id="JADKPN010000003">
    <property type="protein sequence ID" value="MBF4763021.1"/>
    <property type="molecule type" value="Genomic_DNA"/>
</dbReference>
<dbReference type="Proteomes" id="UP000640489">
    <property type="component" value="Unassembled WGS sequence"/>
</dbReference>
<keyword evidence="2" id="KW-1185">Reference proteome</keyword>
<sequence length="84" mass="9577">MRTTPLFDAAWYLRSYQDVVRSGDEPGLHFLRNAVSPFRSPSPDFDTAQYVEDHPEVLDLGVNPLVHFLMTPEGRTAERYPPEG</sequence>
<name>A0A930VCE6_9ACTN</name>
<proteinExistence type="predicted"/>
<gene>
    <name evidence="1" type="ORF">ISU07_07765</name>
</gene>
<reference evidence="1" key="1">
    <citation type="submission" date="2020-11" db="EMBL/GenBank/DDBJ databases">
        <title>Nocardioides sp. nov., isolated from Soil of Cynanchum wilfordii Hemsley rhizosphere.</title>
        <authorList>
            <person name="Lee J.-S."/>
            <person name="Suh M.K."/>
            <person name="Kim J.-S."/>
        </authorList>
    </citation>
    <scope>NUCLEOTIDE SEQUENCE</scope>
    <source>
        <strain evidence="1">KCTC 19275</strain>
    </source>
</reference>
<protein>
    <submittedName>
        <fullName evidence="1">Uncharacterized protein</fullName>
    </submittedName>
</protein>